<organism evidence="2 3">
    <name type="scientific">Prosthecobacter debontii</name>
    <dbReference type="NCBI Taxonomy" id="48467"/>
    <lineage>
        <taxon>Bacteria</taxon>
        <taxon>Pseudomonadati</taxon>
        <taxon>Verrucomicrobiota</taxon>
        <taxon>Verrucomicrobiia</taxon>
        <taxon>Verrucomicrobiales</taxon>
        <taxon>Verrucomicrobiaceae</taxon>
        <taxon>Prosthecobacter</taxon>
    </lineage>
</organism>
<dbReference type="AlphaFoldDB" id="A0A1T4XH37"/>
<protein>
    <recommendedName>
        <fullName evidence="1">Bbp19-like phage domain-containing protein</fullName>
    </recommendedName>
</protein>
<reference evidence="3" key="1">
    <citation type="submission" date="2017-02" db="EMBL/GenBank/DDBJ databases">
        <authorList>
            <person name="Varghese N."/>
            <person name="Submissions S."/>
        </authorList>
    </citation>
    <scope>NUCLEOTIDE SEQUENCE [LARGE SCALE GENOMIC DNA]</scope>
    <source>
        <strain evidence="3">ATCC 700200</strain>
    </source>
</reference>
<evidence type="ECO:0000313" key="2">
    <source>
        <dbReference type="EMBL" id="SKA88844.1"/>
    </source>
</evidence>
<feature type="domain" description="Bbp19-like phage" evidence="1">
    <location>
        <begin position="13"/>
        <end position="65"/>
    </location>
</feature>
<proteinExistence type="predicted"/>
<name>A0A1T4XH37_9BACT</name>
<sequence>MSDQKQDELAKCYARVFLGDEDGKRVLEDLLAKFPPDGMRFDFASPDSLKAAIKDGQRSVTTELQTAVRLGAKLAGIQYP</sequence>
<dbReference type="EMBL" id="FUYE01000004">
    <property type="protein sequence ID" value="SKA88844.1"/>
    <property type="molecule type" value="Genomic_DNA"/>
</dbReference>
<dbReference type="InterPro" id="IPR057447">
    <property type="entry name" value="Bbp19-like_phage"/>
</dbReference>
<dbReference type="RefSeq" id="WP_078812696.1">
    <property type="nucleotide sequence ID" value="NZ_FUYE01000004.1"/>
</dbReference>
<keyword evidence="3" id="KW-1185">Reference proteome</keyword>
<accession>A0A1T4XH37</accession>
<gene>
    <name evidence="2" type="ORF">SAMN02745166_01494</name>
</gene>
<dbReference type="STRING" id="48467.SAMN02745166_01494"/>
<evidence type="ECO:0000259" key="1">
    <source>
        <dbReference type="Pfam" id="PF25181"/>
    </source>
</evidence>
<dbReference type="Pfam" id="PF25181">
    <property type="entry name" value="Phage_Bbp19"/>
    <property type="match status" value="1"/>
</dbReference>
<dbReference type="Proteomes" id="UP000190774">
    <property type="component" value="Unassembled WGS sequence"/>
</dbReference>
<evidence type="ECO:0000313" key="3">
    <source>
        <dbReference type="Proteomes" id="UP000190774"/>
    </source>
</evidence>